<reference evidence="2" key="2">
    <citation type="submission" date="2021-10" db="EMBL/GenBank/DDBJ databases">
        <title>Phylogenomics reveals ancestral predisposition of the termite-cultivated fungus Termitomyces towards a domesticated lifestyle.</title>
        <authorList>
            <person name="Auxier B."/>
            <person name="Grum-Grzhimaylo A."/>
            <person name="Cardenas M.E."/>
            <person name="Lodge J.D."/>
            <person name="Laessoe T."/>
            <person name="Pedersen O."/>
            <person name="Smith M.E."/>
            <person name="Kuyper T.W."/>
            <person name="Franco-Molano E.A."/>
            <person name="Baroni T.J."/>
            <person name="Aanen D.K."/>
        </authorList>
    </citation>
    <scope>NUCLEOTIDE SEQUENCE</scope>
    <source>
        <strain evidence="2">D49</strain>
    </source>
</reference>
<protein>
    <submittedName>
        <fullName evidence="2">Uncharacterized protein</fullName>
    </submittedName>
</protein>
<organism evidence="2 3">
    <name type="scientific">Sphagnurus paluster</name>
    <dbReference type="NCBI Taxonomy" id="117069"/>
    <lineage>
        <taxon>Eukaryota</taxon>
        <taxon>Fungi</taxon>
        <taxon>Dikarya</taxon>
        <taxon>Basidiomycota</taxon>
        <taxon>Agaricomycotina</taxon>
        <taxon>Agaricomycetes</taxon>
        <taxon>Agaricomycetidae</taxon>
        <taxon>Agaricales</taxon>
        <taxon>Tricholomatineae</taxon>
        <taxon>Lyophyllaceae</taxon>
        <taxon>Sphagnurus</taxon>
    </lineage>
</organism>
<proteinExistence type="predicted"/>
<comment type="caution">
    <text evidence="2">The sequence shown here is derived from an EMBL/GenBank/DDBJ whole genome shotgun (WGS) entry which is preliminary data.</text>
</comment>
<evidence type="ECO:0000313" key="3">
    <source>
        <dbReference type="Proteomes" id="UP000717328"/>
    </source>
</evidence>
<evidence type="ECO:0000256" key="1">
    <source>
        <dbReference type="SAM" id="MobiDB-lite"/>
    </source>
</evidence>
<feature type="compositionally biased region" description="Low complexity" evidence="1">
    <location>
        <begin position="35"/>
        <end position="55"/>
    </location>
</feature>
<evidence type="ECO:0000313" key="2">
    <source>
        <dbReference type="EMBL" id="KAG5633822.1"/>
    </source>
</evidence>
<feature type="non-terminal residue" evidence="2">
    <location>
        <position position="167"/>
    </location>
</feature>
<name>A0A9P7FS06_9AGAR</name>
<keyword evidence="3" id="KW-1185">Reference proteome</keyword>
<accession>A0A9P7FS06</accession>
<dbReference type="Proteomes" id="UP000717328">
    <property type="component" value="Unassembled WGS sequence"/>
</dbReference>
<feature type="compositionally biased region" description="Pro residues" evidence="1">
    <location>
        <begin position="14"/>
        <end position="23"/>
    </location>
</feature>
<sequence length="167" mass="16724">MSVPAKTALSPVEALPPPIPASPFPSRSNPTTVKPTLSPLSTASSITTPTSAASVAARNREASSLAPVFVCHPPPAATSAVPVPDELVKSTATDLASTFVSHAPPFSAVPLRMPTASSEANAAIPIMAPSPAAPATSIATGATRPASFIVPMPPSPAARHADEPIEL</sequence>
<feature type="region of interest" description="Disordered" evidence="1">
    <location>
        <begin position="1"/>
        <end position="55"/>
    </location>
</feature>
<feature type="region of interest" description="Disordered" evidence="1">
    <location>
        <begin position="146"/>
        <end position="167"/>
    </location>
</feature>
<gene>
    <name evidence="2" type="ORF">H0H81_005055</name>
</gene>
<reference evidence="2" key="1">
    <citation type="submission" date="2021-02" db="EMBL/GenBank/DDBJ databases">
        <authorList>
            <person name="Nieuwenhuis M."/>
            <person name="Van De Peppel L.J.J."/>
        </authorList>
    </citation>
    <scope>NUCLEOTIDE SEQUENCE</scope>
    <source>
        <strain evidence="2">D49</strain>
    </source>
</reference>
<dbReference type="EMBL" id="JABCKI010006992">
    <property type="protein sequence ID" value="KAG5633822.1"/>
    <property type="molecule type" value="Genomic_DNA"/>
</dbReference>
<dbReference type="AlphaFoldDB" id="A0A9P7FS06"/>